<sequence length="389" mass="44528">MSSSIPRVYSLGNSAMTYLLALRIAQLPSQPKVPSIVLLLNDQKKLNRFLNNDSKIVVKSRNNNKEIYHRQFMASCVPPILSNGEVAPIENLIVSDTSSKFITTQLSKYNKSLKPETNILFLNPSLNLLEYLHRYHWSSDQTRPHLFMGFTSPVDVGTIHQEFQLSLKMKGRIQFHIAKIDGFPPLSSAGGNASLSLMSDGQKNEKESNTFYKLFREMSKLRSGIGSDLVSFDLYIDRFHDLYFAQMEKLILESCTEPLLAVYDCVYKKELLKIPGAQDLIRKLINEQLSIIGRSYPSLNTNPNYSVIFDKERIFNLVIRDLKVNGHKRAKLAQSLNQLNQTNINELNGFFSTLGKYKRCSCKWNDMLLTLIRGKQSITKQRALDYHYL</sequence>
<dbReference type="GeneID" id="54629649"/>
<feature type="domain" description="Ketopantoate reductase C-terminal" evidence="1">
    <location>
        <begin position="245"/>
        <end position="376"/>
    </location>
</feature>
<dbReference type="AlphaFoldDB" id="A0A8B8UNS5"/>
<dbReference type="GO" id="GO:0005739">
    <property type="term" value="C:mitochondrion"/>
    <property type="evidence" value="ECO:0007669"/>
    <property type="project" value="TreeGrafter"/>
</dbReference>
<dbReference type="OrthoDB" id="73846at2759"/>
<dbReference type="Pfam" id="PF08546">
    <property type="entry name" value="ApbA_C"/>
    <property type="match status" value="1"/>
</dbReference>
<accession>A0A8B8UNS5</accession>
<dbReference type="PANTHER" id="PTHR43765">
    <property type="entry name" value="2-DEHYDROPANTOATE 2-REDUCTASE-RELATED"/>
    <property type="match status" value="1"/>
</dbReference>
<dbReference type="InterPro" id="IPR050838">
    <property type="entry name" value="Ketopantoate_reductase"/>
</dbReference>
<gene>
    <name evidence="2" type="primary">CBS2</name>
    <name evidence="2" type="ORF">SPAR_D04020</name>
</gene>
<dbReference type="InterPro" id="IPR013328">
    <property type="entry name" value="6PGD_dom2"/>
</dbReference>
<dbReference type="Gene3D" id="1.10.1040.10">
    <property type="entry name" value="N-(1-d-carboxylethyl)-l-norvaline Dehydrogenase, domain 2"/>
    <property type="match status" value="1"/>
</dbReference>
<evidence type="ECO:0000313" key="2">
    <source>
        <dbReference type="RefSeq" id="XP_033765435.1"/>
    </source>
</evidence>
<dbReference type="GO" id="GO:0050661">
    <property type="term" value="F:NADP binding"/>
    <property type="evidence" value="ECO:0007669"/>
    <property type="project" value="TreeGrafter"/>
</dbReference>
<dbReference type="InterPro" id="IPR008927">
    <property type="entry name" value="6-PGluconate_DH-like_C_sf"/>
</dbReference>
<evidence type="ECO:0000259" key="1">
    <source>
        <dbReference type="Pfam" id="PF08546"/>
    </source>
</evidence>
<dbReference type="GO" id="GO:0008677">
    <property type="term" value="F:2-dehydropantoate 2-reductase activity"/>
    <property type="evidence" value="ECO:0007669"/>
    <property type="project" value="TreeGrafter"/>
</dbReference>
<reference evidence="2" key="1">
    <citation type="journal article" date="2017" name="Nat. Genet.">
        <title>Contrasting evolutionary genome dynamics between domesticated and wild yeasts.</title>
        <authorList>
            <person name="Yue J.X."/>
            <person name="Li J."/>
            <person name="Aigrain L."/>
            <person name="Hallin J."/>
            <person name="Persson K."/>
            <person name="Oliver K."/>
            <person name="Bergstrom A."/>
            <person name="Coupland P."/>
            <person name="Warringer J."/>
            <person name="Lagomarsino M.C."/>
            <person name="Fischer G."/>
            <person name="Durbin R."/>
            <person name="Liti G."/>
        </authorList>
    </citation>
    <scope>NUCLEOTIDE SEQUENCE</scope>
    <source>
        <strain evidence="2">CBS432</strain>
    </source>
</reference>
<reference evidence="2" key="2">
    <citation type="submission" date="2020-01" db="EMBL/GenBank/DDBJ databases">
        <title>Population-level Yeast Reference Genomes.</title>
        <authorList>
            <person name="Yue J.-X."/>
        </authorList>
    </citation>
    <scope>NUCLEOTIDE SEQUENCE</scope>
    <source>
        <strain evidence="2">CBS432</strain>
    </source>
</reference>
<dbReference type="SUPFAM" id="SSF48179">
    <property type="entry name" value="6-phosphogluconate dehydrogenase C-terminal domain-like"/>
    <property type="match status" value="1"/>
</dbReference>
<reference evidence="2" key="3">
    <citation type="submission" date="2025-07" db="EMBL/GenBank/DDBJ databases">
        <authorList>
            <consortium name="NCBI Genome Project"/>
        </authorList>
    </citation>
    <scope>NUCLEOTIDE SEQUENCE</scope>
    <source>
        <strain evidence="2">CBS432</strain>
    </source>
</reference>
<reference evidence="2" key="4">
    <citation type="submission" date="2025-08" db="UniProtKB">
        <authorList>
            <consortium name="RefSeq"/>
        </authorList>
    </citation>
    <scope>IDENTIFICATION</scope>
    <source>
        <strain evidence="2">CBS432</strain>
    </source>
</reference>
<dbReference type="PANTHER" id="PTHR43765:SF4">
    <property type="entry name" value="CYTOCHROME B TRANSLATIONAL ACTIVATOR PROTEIN CBS2"/>
    <property type="match status" value="1"/>
</dbReference>
<proteinExistence type="predicted"/>
<dbReference type="RefSeq" id="XP_033765435.1">
    <property type="nucleotide sequence ID" value="XM_033909544.1"/>
</dbReference>
<organism evidence="2">
    <name type="scientific">Saccharomyces paradoxus</name>
    <name type="common">Yeast</name>
    <name type="synonym">Saccharomyces douglasii</name>
    <dbReference type="NCBI Taxonomy" id="27291"/>
    <lineage>
        <taxon>Eukaryota</taxon>
        <taxon>Fungi</taxon>
        <taxon>Dikarya</taxon>
        <taxon>Ascomycota</taxon>
        <taxon>Saccharomycotina</taxon>
        <taxon>Saccharomycetes</taxon>
        <taxon>Saccharomycetales</taxon>
        <taxon>Saccharomycetaceae</taxon>
        <taxon>Saccharomyces</taxon>
    </lineage>
</organism>
<protein>
    <submittedName>
        <fullName evidence="2">Cbs2p</fullName>
    </submittedName>
</protein>
<dbReference type="InterPro" id="IPR013752">
    <property type="entry name" value="KPA_reductase"/>
</dbReference>
<name>A0A8B8UNS5_SACPA</name>
<dbReference type="VEuPathDB" id="FungiDB:SPAR_D04020"/>
<dbReference type="KEGG" id="spao:SPAR_D04020"/>